<name>A0A8J7C2V8_9BACT</name>
<proteinExistence type="predicted"/>
<accession>A0A8J7C2V8</accession>
<gene>
    <name evidence="1" type="ORF">IFK94_10625</name>
</gene>
<protein>
    <submittedName>
        <fullName evidence="1">Uncharacterized protein</fullName>
    </submittedName>
</protein>
<sequence>MRVHFFAYGHHEFMEKHLAEPVSRCLAEGHTQQGELEDGTRFVILNGVTDQQPPEQSEAVIVSCGDLRLPPEKEYTLEMYARESVHGGAGNTYRAVLSDHDIALGPNSTTLRWVHACQSVNAGEGCTLWGRVSAGERLTLDKDTVFERLNAPCIEFGEPVDPLTPAREGERLDPGDVPHLIDDSAGRWLVKGKLDIPDNRRVEANLVVTGGGRIGDGTTIKGSIKSHKDLYLGRGVKVDGSVVSQRDIYLDEGCRIRGPILAERVVHIQRGCVLGSPEQATTVSARRARVAPGVVAYGTFWAHEEGHVMVVPRKDG</sequence>
<comment type="caution">
    <text evidence="1">The sequence shown here is derived from an EMBL/GenBank/DDBJ whole genome shotgun (WGS) entry which is preliminary data.</text>
</comment>
<evidence type="ECO:0000313" key="2">
    <source>
        <dbReference type="Proteomes" id="UP000648239"/>
    </source>
</evidence>
<dbReference type="EMBL" id="JACXWD010000035">
    <property type="protein sequence ID" value="MBD3868566.1"/>
    <property type="molecule type" value="Genomic_DNA"/>
</dbReference>
<dbReference type="SUPFAM" id="SSF51161">
    <property type="entry name" value="Trimeric LpxA-like enzymes"/>
    <property type="match status" value="1"/>
</dbReference>
<organism evidence="1 2">
    <name type="scientific">Candidatus Polarisedimenticola svalbardensis</name>
    <dbReference type="NCBI Taxonomy" id="2886004"/>
    <lineage>
        <taxon>Bacteria</taxon>
        <taxon>Pseudomonadati</taxon>
        <taxon>Acidobacteriota</taxon>
        <taxon>Candidatus Polarisedimenticolia</taxon>
        <taxon>Candidatus Polarisedimenticolales</taxon>
        <taxon>Candidatus Polarisedimenticolaceae</taxon>
        <taxon>Candidatus Polarisedimenticola</taxon>
    </lineage>
</organism>
<dbReference type="InterPro" id="IPR011004">
    <property type="entry name" value="Trimer_LpxA-like_sf"/>
</dbReference>
<reference evidence="1 2" key="1">
    <citation type="submission" date="2020-08" db="EMBL/GenBank/DDBJ databases">
        <title>Acidobacteriota in marine sediments use diverse sulfur dissimilation pathways.</title>
        <authorList>
            <person name="Wasmund K."/>
        </authorList>
    </citation>
    <scope>NUCLEOTIDE SEQUENCE [LARGE SCALE GENOMIC DNA]</scope>
    <source>
        <strain evidence="1">MAG AM4</strain>
    </source>
</reference>
<evidence type="ECO:0000313" key="1">
    <source>
        <dbReference type="EMBL" id="MBD3868566.1"/>
    </source>
</evidence>
<dbReference type="Proteomes" id="UP000648239">
    <property type="component" value="Unassembled WGS sequence"/>
</dbReference>
<dbReference type="Gene3D" id="2.160.10.10">
    <property type="entry name" value="Hexapeptide repeat proteins"/>
    <property type="match status" value="1"/>
</dbReference>
<dbReference type="AlphaFoldDB" id="A0A8J7C2V8"/>